<dbReference type="Proteomes" id="UP001065613">
    <property type="component" value="Chromosome"/>
</dbReference>
<proteinExistence type="inferred from homology"/>
<feature type="binding site" evidence="9">
    <location>
        <position position="55"/>
    </location>
    <ligand>
        <name>Zn(2+)</name>
        <dbReference type="ChEBI" id="CHEBI:29105"/>
    </ligand>
</feature>
<comment type="pathway">
    <text evidence="9">Carbohydrate biosynthesis; D-glycero-D-manno-heptose 7-phosphate biosynthesis; D-glycero-alpha-D-manno-heptose 7-phosphate and D-glycero-beta-D-manno-heptose 7-phosphate from sedoheptulose 7-phosphate: step 1/1.</text>
</comment>
<feature type="binding site" evidence="9">
    <location>
        <begin position="88"/>
        <end position="89"/>
    </location>
    <ligand>
        <name>substrate</name>
    </ligand>
</feature>
<dbReference type="InterPro" id="IPR001347">
    <property type="entry name" value="SIS_dom"/>
</dbReference>
<dbReference type="NCBIfam" id="TIGR00441">
    <property type="entry name" value="gmhA"/>
    <property type="match status" value="1"/>
</dbReference>
<feature type="binding site" evidence="9">
    <location>
        <position position="59"/>
    </location>
    <ligand>
        <name>Zn(2+)</name>
        <dbReference type="ChEBI" id="CHEBI:29105"/>
    </ligand>
</feature>
<dbReference type="GO" id="GO:0005975">
    <property type="term" value="P:carbohydrate metabolic process"/>
    <property type="evidence" value="ECO:0007669"/>
    <property type="project" value="UniProtKB-UniRule"/>
</dbReference>
<dbReference type="InterPro" id="IPR035461">
    <property type="entry name" value="GmhA/DiaA"/>
</dbReference>
<dbReference type="EMBL" id="CP073041">
    <property type="protein sequence ID" value="UXE61337.1"/>
    <property type="molecule type" value="Genomic_DNA"/>
</dbReference>
<reference evidence="11" key="1">
    <citation type="submission" date="2021-04" db="EMBL/GenBank/DDBJ databases">
        <title>Genome sequence of Woronichinia naegeliana from Washington state freshwater lake bloom.</title>
        <authorList>
            <person name="Dreher T.W."/>
        </authorList>
    </citation>
    <scope>NUCLEOTIDE SEQUENCE</scope>
    <source>
        <strain evidence="11">WA131</strain>
    </source>
</reference>
<evidence type="ECO:0000256" key="9">
    <source>
        <dbReference type="HAMAP-Rule" id="MF_00067"/>
    </source>
</evidence>
<dbReference type="EC" id="5.3.1.28" evidence="9"/>
<comment type="cofactor">
    <cofactor evidence="9">
        <name>Zn(2+)</name>
        <dbReference type="ChEBI" id="CHEBI:29105"/>
    </cofactor>
    <text evidence="9">Binds 1 zinc ion per subunit.</text>
</comment>
<dbReference type="PANTHER" id="PTHR30390">
    <property type="entry name" value="SEDOHEPTULOSE 7-PHOSPHATE ISOMERASE / DNAA INITIATOR-ASSOCIATING FACTOR FOR REPLICATION INITIATION"/>
    <property type="match status" value="1"/>
</dbReference>
<evidence type="ECO:0000313" key="11">
    <source>
        <dbReference type="EMBL" id="UXE61337.1"/>
    </source>
</evidence>
<comment type="miscellaneous">
    <text evidence="9">The reaction produces a racemic mixture of D-glycero-alpha-D-manno-heptose 7-phosphate and D-glycero-beta-D-manno-heptose 7-phosphate.</text>
</comment>
<dbReference type="Gene3D" id="3.40.50.10490">
    <property type="entry name" value="Glucose-6-phosphate isomerase like protein, domain 1"/>
    <property type="match status" value="1"/>
</dbReference>
<dbReference type="GO" id="GO:0008270">
    <property type="term" value="F:zinc ion binding"/>
    <property type="evidence" value="ECO:0007669"/>
    <property type="project" value="UniProtKB-UniRule"/>
</dbReference>
<feature type="binding site" evidence="9">
    <location>
        <position position="166"/>
    </location>
    <ligand>
        <name>substrate</name>
    </ligand>
</feature>
<evidence type="ECO:0000259" key="10">
    <source>
        <dbReference type="PROSITE" id="PS51464"/>
    </source>
</evidence>
<evidence type="ECO:0000256" key="5">
    <source>
        <dbReference type="ARBA" id="ARBA00022723"/>
    </source>
</evidence>
<feature type="binding site" evidence="9">
    <location>
        <position position="59"/>
    </location>
    <ligand>
        <name>substrate</name>
    </ligand>
</feature>
<evidence type="ECO:0000256" key="6">
    <source>
        <dbReference type="ARBA" id="ARBA00022833"/>
    </source>
</evidence>
<dbReference type="InterPro" id="IPR004515">
    <property type="entry name" value="Phosphoheptose_Isoase"/>
</dbReference>
<accession>A0A977KWT8</accession>
<dbReference type="GO" id="GO:0005737">
    <property type="term" value="C:cytoplasm"/>
    <property type="evidence" value="ECO:0007669"/>
    <property type="project" value="UniProtKB-SubCell"/>
</dbReference>
<dbReference type="HAMAP" id="MF_00067">
    <property type="entry name" value="GmhA"/>
    <property type="match status" value="1"/>
</dbReference>
<organism evidence="11">
    <name type="scientific">Woronichinia naegeliana WA131</name>
    <dbReference type="NCBI Taxonomy" id="2824559"/>
    <lineage>
        <taxon>Bacteria</taxon>
        <taxon>Bacillati</taxon>
        <taxon>Cyanobacteriota</taxon>
        <taxon>Cyanophyceae</taxon>
        <taxon>Synechococcales</taxon>
        <taxon>Coelosphaeriaceae</taxon>
        <taxon>Woronichinia</taxon>
    </lineage>
</organism>
<evidence type="ECO:0000256" key="1">
    <source>
        <dbReference type="ARBA" id="ARBA00000348"/>
    </source>
</evidence>
<comment type="function">
    <text evidence="9">Catalyzes the isomerization of sedoheptulose 7-phosphate in D-glycero-D-manno-heptose 7-phosphate.</text>
</comment>
<keyword evidence="7 9" id="KW-0413">Isomerase</keyword>
<dbReference type="InterPro" id="IPR050099">
    <property type="entry name" value="SIS_GmhA/DiaA_subfam"/>
</dbReference>
<keyword evidence="5 9" id="KW-0479">Metal-binding</keyword>
<feature type="binding site" evidence="9">
    <location>
        <begin position="114"/>
        <end position="116"/>
    </location>
    <ligand>
        <name>substrate</name>
    </ligand>
</feature>
<evidence type="ECO:0000256" key="3">
    <source>
        <dbReference type="ARBA" id="ARBA00009894"/>
    </source>
</evidence>
<keyword evidence="6 9" id="KW-0862">Zinc</keyword>
<dbReference type="AlphaFoldDB" id="A0A977KWT8"/>
<dbReference type="KEGG" id="wna:KA717_39335"/>
<dbReference type="GO" id="GO:1901135">
    <property type="term" value="P:carbohydrate derivative metabolic process"/>
    <property type="evidence" value="ECO:0007669"/>
    <property type="project" value="InterPro"/>
</dbReference>
<name>A0A977KWT8_9CYAN</name>
<feature type="binding site" evidence="9">
    <location>
        <position position="174"/>
    </location>
    <ligand>
        <name>Zn(2+)</name>
        <dbReference type="ChEBI" id="CHEBI:29105"/>
    </ligand>
</feature>
<evidence type="ECO:0000256" key="7">
    <source>
        <dbReference type="ARBA" id="ARBA00023235"/>
    </source>
</evidence>
<dbReference type="PROSITE" id="PS51464">
    <property type="entry name" value="SIS"/>
    <property type="match status" value="1"/>
</dbReference>
<comment type="subcellular location">
    <subcellularLocation>
        <location evidence="2 9">Cytoplasm</location>
    </subcellularLocation>
</comment>
<feature type="domain" description="SIS" evidence="10">
    <location>
        <begin position="31"/>
        <end position="186"/>
    </location>
</feature>
<keyword evidence="4 9" id="KW-0963">Cytoplasm</keyword>
<feature type="binding site" evidence="9">
    <location>
        <position position="166"/>
    </location>
    <ligand>
        <name>Zn(2+)</name>
        <dbReference type="ChEBI" id="CHEBI:29105"/>
    </ligand>
</feature>
<sequence>MSEWIQTRLQCLENAFNPFYCHAITEVTEIITQQFKKGKKLLICGNGGSAADAQHVAAEFVGRFQFNRQALPAIALSTNASILTAVSNDYSFDIVFSRQVEALGQPGDILWGLSTSGKSSNVLHALKRAKDMDLITIGMAGHNGGLFQEFVDYPLFVAEKNTPYIQEIHLITYHQICEQVEAQLFAKSQTREAQLVV</sequence>
<keyword evidence="8 9" id="KW-0119">Carbohydrate metabolism</keyword>
<dbReference type="PANTHER" id="PTHR30390:SF6">
    <property type="entry name" value="DNAA INITIATOR-ASSOCIATING PROTEIN DIAA"/>
    <property type="match status" value="1"/>
</dbReference>
<evidence type="ECO:0000256" key="8">
    <source>
        <dbReference type="ARBA" id="ARBA00023277"/>
    </source>
</evidence>
<feature type="binding site" evidence="9">
    <location>
        <position position="119"/>
    </location>
    <ligand>
        <name>substrate</name>
    </ligand>
</feature>
<dbReference type="CDD" id="cd05006">
    <property type="entry name" value="SIS_GmhA"/>
    <property type="match status" value="1"/>
</dbReference>
<dbReference type="GO" id="GO:0097367">
    <property type="term" value="F:carbohydrate derivative binding"/>
    <property type="evidence" value="ECO:0007669"/>
    <property type="project" value="InterPro"/>
</dbReference>
<protein>
    <recommendedName>
        <fullName evidence="9">Phosphoheptose isomerase</fullName>
        <ecNumber evidence="9">5.3.1.28</ecNumber>
    </recommendedName>
    <alternativeName>
        <fullName evidence="9">Sedoheptulose 7-phosphate isomerase</fullName>
    </alternativeName>
</protein>
<gene>
    <name evidence="9 11" type="primary">gmhA</name>
    <name evidence="11" type="ORF">KA717_39335</name>
</gene>
<dbReference type="SUPFAM" id="SSF53697">
    <property type="entry name" value="SIS domain"/>
    <property type="match status" value="1"/>
</dbReference>
<comment type="similarity">
    <text evidence="3 9">Belongs to the SIS family. GmhA subfamily.</text>
</comment>
<feature type="binding site" evidence="9">
    <location>
        <begin position="46"/>
        <end position="48"/>
    </location>
    <ligand>
        <name>substrate</name>
    </ligand>
</feature>
<dbReference type="Pfam" id="PF13580">
    <property type="entry name" value="SIS_2"/>
    <property type="match status" value="1"/>
</dbReference>
<evidence type="ECO:0000256" key="4">
    <source>
        <dbReference type="ARBA" id="ARBA00022490"/>
    </source>
</evidence>
<evidence type="ECO:0000256" key="2">
    <source>
        <dbReference type="ARBA" id="ARBA00004496"/>
    </source>
</evidence>
<dbReference type="InterPro" id="IPR046348">
    <property type="entry name" value="SIS_dom_sf"/>
</dbReference>
<dbReference type="GO" id="GO:0008968">
    <property type="term" value="F:D-sedoheptulose 7-phosphate isomerase activity"/>
    <property type="evidence" value="ECO:0007669"/>
    <property type="project" value="UniProtKB-UniRule"/>
</dbReference>
<comment type="catalytic activity">
    <reaction evidence="1 9">
        <text>2 D-sedoheptulose 7-phosphate = D-glycero-alpha-D-manno-heptose 7-phosphate + D-glycero-beta-D-manno-heptose 7-phosphate</text>
        <dbReference type="Rhea" id="RHEA:27489"/>
        <dbReference type="ChEBI" id="CHEBI:57483"/>
        <dbReference type="ChEBI" id="CHEBI:60203"/>
        <dbReference type="ChEBI" id="CHEBI:60204"/>
        <dbReference type="EC" id="5.3.1.28"/>
    </reaction>
</comment>